<organism evidence="1">
    <name type="scientific">Amphimedon queenslandica</name>
    <name type="common">Sponge</name>
    <dbReference type="NCBI Taxonomy" id="400682"/>
    <lineage>
        <taxon>Eukaryota</taxon>
        <taxon>Metazoa</taxon>
        <taxon>Porifera</taxon>
        <taxon>Demospongiae</taxon>
        <taxon>Heteroscleromorpha</taxon>
        <taxon>Haplosclerida</taxon>
        <taxon>Niphatidae</taxon>
        <taxon>Amphimedon</taxon>
    </lineage>
</organism>
<proteinExistence type="predicted"/>
<evidence type="ECO:0000313" key="1">
    <source>
        <dbReference type="EnsemblMetazoa" id="Aqu2.1.03332_001"/>
    </source>
</evidence>
<reference evidence="1" key="1">
    <citation type="submission" date="2017-05" db="UniProtKB">
        <authorList>
            <consortium name="EnsemblMetazoa"/>
        </authorList>
    </citation>
    <scope>IDENTIFICATION</scope>
</reference>
<accession>A0A1X7SML5</accession>
<dbReference type="InParanoid" id="A0A1X7SML5"/>
<dbReference type="EnsemblMetazoa" id="Aqu2.1.03332_001">
    <property type="protein sequence ID" value="Aqu2.1.03332_001"/>
    <property type="gene ID" value="Aqu2.1.03332"/>
</dbReference>
<sequence>MRNYLKATIICEY</sequence>
<name>A0A1X7SML5_AMPQE</name>
<protein>
    <submittedName>
        <fullName evidence="1">Uncharacterized protein</fullName>
    </submittedName>
</protein>